<dbReference type="InterPro" id="IPR006101">
    <property type="entry name" value="Glyco_hydro_2"/>
</dbReference>
<sequence>MPLQFARDKESFDRDWFFHKGDIPIKYAVKAGMTGGITDCGKREEGDWLEIAYVDKDTGDVPIPQDWQRVQIPHDWVVEGSAVNDPNLGSRPGSHGYLPTGVGVYRKMFAMPSDDLGKKITVHFDGVMGVSTVWLNGHLLGTHESGYTEVHYDISDKIRYGDEGLNAIVVKVDANRYEGWWYEGGGIYRHTWLQKTDCLHVAHSGTYVTTPRVSEESADVVVRTIIHNEYEQDQTCELRSTIVNNHGVGVAKFTETITVPWLDQMEIEHKLSIAAPQLWSPECPNLYRLNTEVIVNGQQVDSYETMFGVRTIAFTRDGFILNGRPTLIKGTCNHQDFAGVGVALPDAVIAYKLQLLKEMGCNAYRSAHHPPTPELLDMCDRLGLLVVDENRLLDSSPNGIADLQNLIRRDRNHPSIIIWCMENEEILEGKTTGARILRSLANVTRKLDPTRPTMAAMNHGWNGEGYSDQVDIVGYNYGQRNQQDINDHAAYPSRIMLGSESASSTTTRGIYELDAERGYCPAYEGIYMPSWSCTVEQAWNDVVNNPFLTGVFLWTGFDYRGEPTPYSWPCVNSHFGIMDTCGFPKDVYYYLKSVWTPEPLIHIMPHWNWGDRIGELIDVWVYTNGEQVELALNGRSLGMKPMVQAGHLTWQVPYEPGELSAIARQDGQIIAVKRVQTTGTPAVLHMEPDRRIIQADGTDVCLVKVSIRDERGNVVPTADQEVMFAVEGPGAILGVGNGNPSSHEPDKANRRRAFNGYCLLLIQSSLLAGEIVVTATSTGLAAAKLAILAGPAA</sequence>
<evidence type="ECO:0000259" key="5">
    <source>
        <dbReference type="Pfam" id="PF02836"/>
    </source>
</evidence>
<dbReference type="InterPro" id="IPR017853">
    <property type="entry name" value="GH"/>
</dbReference>
<feature type="domain" description="Glycosyl hydrolases family 2 sugar binding" evidence="6">
    <location>
        <begin position="47"/>
        <end position="194"/>
    </location>
</feature>
<evidence type="ECO:0000313" key="9">
    <source>
        <dbReference type="EMBL" id="GFZ79585.1"/>
    </source>
</evidence>
<dbReference type="InterPro" id="IPR048230">
    <property type="entry name" value="GalA-like"/>
</dbReference>
<comment type="similarity">
    <text evidence="1">Belongs to the glycosyl hydrolase 2 family.</text>
</comment>
<dbReference type="InterPro" id="IPR036156">
    <property type="entry name" value="Beta-gal/glucu_dom_sf"/>
</dbReference>
<feature type="domain" description="Glycoside hydrolase family 2 immunoglobulin-like beta-sandwich" evidence="4">
    <location>
        <begin position="207"/>
        <end position="310"/>
    </location>
</feature>
<name>A0ABQ1EN59_9BACL</name>
<dbReference type="InterPro" id="IPR040605">
    <property type="entry name" value="Glyco_hydro2_dom5"/>
</dbReference>
<dbReference type="Gene3D" id="3.20.20.80">
    <property type="entry name" value="Glycosidases"/>
    <property type="match status" value="1"/>
</dbReference>
<dbReference type="Pfam" id="PF18565">
    <property type="entry name" value="Glyco_hydro2_C5"/>
    <property type="match status" value="1"/>
</dbReference>
<evidence type="ECO:0000256" key="2">
    <source>
        <dbReference type="ARBA" id="ARBA00022801"/>
    </source>
</evidence>
<dbReference type="EMBL" id="BMHE01000011">
    <property type="protein sequence ID" value="GFZ79585.1"/>
    <property type="molecule type" value="Genomic_DNA"/>
</dbReference>
<dbReference type="SUPFAM" id="SSF49303">
    <property type="entry name" value="beta-Galactosidase/glucuronidase domain"/>
    <property type="match status" value="1"/>
</dbReference>
<dbReference type="InterPro" id="IPR008979">
    <property type="entry name" value="Galactose-bd-like_sf"/>
</dbReference>
<dbReference type="Pfam" id="PF00703">
    <property type="entry name" value="Glyco_hydro_2"/>
    <property type="match status" value="1"/>
</dbReference>
<dbReference type="InterPro" id="IPR032311">
    <property type="entry name" value="DUF4982"/>
</dbReference>
<evidence type="ECO:0000259" key="7">
    <source>
        <dbReference type="Pfam" id="PF16355"/>
    </source>
</evidence>
<keyword evidence="3" id="KW-0326">Glycosidase</keyword>
<dbReference type="SUPFAM" id="SSF49785">
    <property type="entry name" value="Galactose-binding domain-like"/>
    <property type="match status" value="1"/>
</dbReference>
<dbReference type="InterPro" id="IPR006103">
    <property type="entry name" value="Glyco_hydro_2_cat"/>
</dbReference>
<comment type="caution">
    <text evidence="9">The sequence shown here is derived from an EMBL/GenBank/DDBJ whole genome shotgun (WGS) entry which is preliminary data.</text>
</comment>
<dbReference type="InterPro" id="IPR013783">
    <property type="entry name" value="Ig-like_fold"/>
</dbReference>
<evidence type="ECO:0000259" key="4">
    <source>
        <dbReference type="Pfam" id="PF00703"/>
    </source>
</evidence>
<dbReference type="NCBIfam" id="NF041462">
    <property type="entry name" value="GalA"/>
    <property type="match status" value="1"/>
</dbReference>
<dbReference type="PANTHER" id="PTHR42732">
    <property type="entry name" value="BETA-GALACTOSIDASE"/>
    <property type="match status" value="1"/>
</dbReference>
<dbReference type="PRINTS" id="PR00132">
    <property type="entry name" value="GLHYDRLASE2"/>
</dbReference>
<evidence type="ECO:0000256" key="3">
    <source>
        <dbReference type="ARBA" id="ARBA00023295"/>
    </source>
</evidence>
<evidence type="ECO:0000259" key="6">
    <source>
        <dbReference type="Pfam" id="PF02837"/>
    </source>
</evidence>
<dbReference type="Gene3D" id="2.60.40.10">
    <property type="entry name" value="Immunoglobulins"/>
    <property type="match status" value="3"/>
</dbReference>
<evidence type="ECO:0000256" key="1">
    <source>
        <dbReference type="ARBA" id="ARBA00007401"/>
    </source>
</evidence>
<dbReference type="RefSeq" id="WP_189012206.1">
    <property type="nucleotide sequence ID" value="NZ_BMHE01000011.1"/>
</dbReference>
<dbReference type="PANTHER" id="PTHR42732:SF1">
    <property type="entry name" value="BETA-MANNOSIDASE"/>
    <property type="match status" value="1"/>
</dbReference>
<proteinExistence type="inferred from homology"/>
<dbReference type="InterPro" id="IPR006104">
    <property type="entry name" value="Glyco_hydro_2_N"/>
</dbReference>
<dbReference type="Pfam" id="PF02837">
    <property type="entry name" value="Glyco_hydro_2_N"/>
    <property type="match status" value="1"/>
</dbReference>
<evidence type="ECO:0000313" key="10">
    <source>
        <dbReference type="Proteomes" id="UP000615455"/>
    </source>
</evidence>
<keyword evidence="2" id="KW-0378">Hydrolase</keyword>
<protein>
    <submittedName>
        <fullName evidence="9">Beta-galactosidase</fullName>
    </submittedName>
</protein>
<organism evidence="9 10">
    <name type="scientific">Paenibacillus marchantiophytorum</name>
    <dbReference type="NCBI Taxonomy" id="1619310"/>
    <lineage>
        <taxon>Bacteria</taxon>
        <taxon>Bacillati</taxon>
        <taxon>Bacillota</taxon>
        <taxon>Bacilli</taxon>
        <taxon>Bacillales</taxon>
        <taxon>Paenibacillaceae</taxon>
        <taxon>Paenibacillus</taxon>
    </lineage>
</organism>
<keyword evidence="10" id="KW-1185">Reference proteome</keyword>
<gene>
    <name evidence="9" type="primary">bga</name>
    <name evidence="9" type="ORF">GCM10008018_26390</name>
</gene>
<dbReference type="InterPro" id="IPR006102">
    <property type="entry name" value="Ig-like_GH2"/>
</dbReference>
<feature type="domain" description="Glycoside hydrolase family 2 catalytic" evidence="5">
    <location>
        <begin position="315"/>
        <end position="586"/>
    </location>
</feature>
<reference evidence="10" key="1">
    <citation type="journal article" date="2019" name="Int. J. Syst. Evol. Microbiol.">
        <title>The Global Catalogue of Microorganisms (GCM) 10K type strain sequencing project: providing services to taxonomists for standard genome sequencing and annotation.</title>
        <authorList>
            <consortium name="The Broad Institute Genomics Platform"/>
            <consortium name="The Broad Institute Genome Sequencing Center for Infectious Disease"/>
            <person name="Wu L."/>
            <person name="Ma J."/>
        </authorList>
    </citation>
    <scope>NUCLEOTIDE SEQUENCE [LARGE SCALE GENOMIC DNA]</scope>
    <source>
        <strain evidence="10">CGMCC 1.15043</strain>
    </source>
</reference>
<dbReference type="InterPro" id="IPR051913">
    <property type="entry name" value="GH2_Domain-Containing"/>
</dbReference>
<dbReference type="Gene3D" id="2.60.120.260">
    <property type="entry name" value="Galactose-binding domain-like"/>
    <property type="match status" value="1"/>
</dbReference>
<dbReference type="Proteomes" id="UP000615455">
    <property type="component" value="Unassembled WGS sequence"/>
</dbReference>
<evidence type="ECO:0000259" key="8">
    <source>
        <dbReference type="Pfam" id="PF18565"/>
    </source>
</evidence>
<feature type="domain" description="Glycoside hydrolase family 2" evidence="8">
    <location>
        <begin position="684"/>
        <end position="785"/>
    </location>
</feature>
<feature type="domain" description="DUF4982" evidence="7">
    <location>
        <begin position="614"/>
        <end position="671"/>
    </location>
</feature>
<accession>A0ABQ1EN59</accession>
<dbReference type="Pfam" id="PF02836">
    <property type="entry name" value="Glyco_hydro_2_C"/>
    <property type="match status" value="1"/>
</dbReference>
<dbReference type="Pfam" id="PF16355">
    <property type="entry name" value="DUF4982"/>
    <property type="match status" value="1"/>
</dbReference>
<dbReference type="SUPFAM" id="SSF51445">
    <property type="entry name" value="(Trans)glycosidases"/>
    <property type="match status" value="1"/>
</dbReference>